<feature type="domain" description="F-box" evidence="4">
    <location>
        <begin position="120"/>
        <end position="155"/>
    </location>
</feature>
<evidence type="ECO:0000256" key="3">
    <source>
        <dbReference type="SAM" id="MobiDB-lite"/>
    </source>
</evidence>
<keyword evidence="2" id="KW-0833">Ubl conjugation pathway</keyword>
<dbReference type="PANTHER" id="PTHR46550:SF1">
    <property type="entry name" value="F-BOX PROTEIN 3"/>
    <property type="match status" value="1"/>
</dbReference>
<dbReference type="SUPFAM" id="SSF81383">
    <property type="entry name" value="F-box domain"/>
    <property type="match status" value="1"/>
</dbReference>
<evidence type="ECO:0000259" key="4">
    <source>
        <dbReference type="Pfam" id="PF12937"/>
    </source>
</evidence>
<dbReference type="InterPro" id="IPR001810">
    <property type="entry name" value="F-box_dom"/>
</dbReference>
<organism evidence="5">
    <name type="scientific">Corethron hystrix</name>
    <dbReference type="NCBI Taxonomy" id="216773"/>
    <lineage>
        <taxon>Eukaryota</taxon>
        <taxon>Sar</taxon>
        <taxon>Stramenopiles</taxon>
        <taxon>Ochrophyta</taxon>
        <taxon>Bacillariophyta</taxon>
        <taxon>Coscinodiscophyceae</taxon>
        <taxon>Corethrophycidae</taxon>
        <taxon>Corethrales</taxon>
        <taxon>Corethraceae</taxon>
        <taxon>Corethron</taxon>
    </lineage>
</organism>
<dbReference type="GO" id="GO:0005737">
    <property type="term" value="C:cytoplasm"/>
    <property type="evidence" value="ECO:0007669"/>
    <property type="project" value="TreeGrafter"/>
</dbReference>
<accession>A0A7S1B4K0</accession>
<evidence type="ECO:0000256" key="2">
    <source>
        <dbReference type="ARBA" id="ARBA00022786"/>
    </source>
</evidence>
<evidence type="ECO:0000313" key="5">
    <source>
        <dbReference type="EMBL" id="CAD8874933.1"/>
    </source>
</evidence>
<gene>
    <name evidence="5" type="ORF">CHYS00102_LOCUS2108</name>
</gene>
<feature type="region of interest" description="Disordered" evidence="3">
    <location>
        <begin position="21"/>
        <end position="46"/>
    </location>
</feature>
<dbReference type="Gene3D" id="1.20.1280.50">
    <property type="match status" value="1"/>
</dbReference>
<dbReference type="AlphaFoldDB" id="A0A7S1B4K0"/>
<dbReference type="InterPro" id="IPR052121">
    <property type="entry name" value="F-box_SCF_Substrate_Recog"/>
</dbReference>
<feature type="compositionally biased region" description="Basic and acidic residues" evidence="3">
    <location>
        <begin position="25"/>
        <end position="44"/>
    </location>
</feature>
<protein>
    <recommendedName>
        <fullName evidence="4">F-box domain-containing protein</fullName>
    </recommendedName>
</protein>
<name>A0A7S1B4K0_9STRA</name>
<evidence type="ECO:0000256" key="1">
    <source>
        <dbReference type="ARBA" id="ARBA00004906"/>
    </source>
</evidence>
<dbReference type="Pfam" id="PF12937">
    <property type="entry name" value="F-box-like"/>
    <property type="match status" value="1"/>
</dbReference>
<comment type="pathway">
    <text evidence="1">Protein modification; protein ubiquitination.</text>
</comment>
<dbReference type="InterPro" id="IPR036047">
    <property type="entry name" value="F-box-like_dom_sf"/>
</dbReference>
<sequence length="212" mass="24219">MIASDHLKQIILNEEEMNAKNFHQQQEREEKNQLESDNSTKKPMEPSNCQAIVSYGTLPMQVNKSYDADFLGHVLNEICIHDSTYERGHDSAISKHMSHQEPSESTFSNALTLIGDVTPCILSYCDAPALCNAACVSQTWNAVANSDEMWEVLCRHRFGISSSEVLPPPDPTKMLYILAYKQLKDVFRNSMDSHCFFRNSYFTQNIQFLPRF</sequence>
<proteinExistence type="predicted"/>
<dbReference type="EMBL" id="HBFR01003086">
    <property type="protein sequence ID" value="CAD8874933.1"/>
    <property type="molecule type" value="Transcribed_RNA"/>
</dbReference>
<dbReference type="PANTHER" id="PTHR46550">
    <property type="entry name" value="F-BOX ONLY PROTEIN 3"/>
    <property type="match status" value="1"/>
</dbReference>
<reference evidence="5" key="1">
    <citation type="submission" date="2021-01" db="EMBL/GenBank/DDBJ databases">
        <authorList>
            <person name="Corre E."/>
            <person name="Pelletier E."/>
            <person name="Niang G."/>
            <person name="Scheremetjew M."/>
            <person name="Finn R."/>
            <person name="Kale V."/>
            <person name="Holt S."/>
            <person name="Cochrane G."/>
            <person name="Meng A."/>
            <person name="Brown T."/>
            <person name="Cohen L."/>
        </authorList>
    </citation>
    <scope>NUCLEOTIDE SEQUENCE</scope>
    <source>
        <strain evidence="5">308</strain>
    </source>
</reference>